<feature type="compositionally biased region" description="Polar residues" evidence="2">
    <location>
        <begin position="831"/>
        <end position="860"/>
    </location>
</feature>
<dbReference type="Proteomes" id="UP000008974">
    <property type="component" value="Unassembled WGS sequence"/>
</dbReference>
<evidence type="ECO:0000256" key="2">
    <source>
        <dbReference type="SAM" id="MobiDB-lite"/>
    </source>
</evidence>
<evidence type="ECO:0000313" key="3">
    <source>
        <dbReference type="EMBL" id="EFO62419.1"/>
    </source>
</evidence>
<dbReference type="OrthoDB" id="539213at2759"/>
<feature type="repeat" description="ANK" evidence="1">
    <location>
        <begin position="379"/>
        <end position="400"/>
    </location>
</feature>
<dbReference type="VEuPathDB" id="GiardiaDB:GLP15_352"/>
<comment type="caution">
    <text evidence="3">The sequence shown here is derived from an EMBL/GenBank/DDBJ whole genome shotgun (WGS) entry which is preliminary data.</text>
</comment>
<evidence type="ECO:0000313" key="4">
    <source>
        <dbReference type="Proteomes" id="UP000008974"/>
    </source>
</evidence>
<dbReference type="InterPro" id="IPR036770">
    <property type="entry name" value="Ankyrin_rpt-contain_sf"/>
</dbReference>
<dbReference type="STRING" id="658858.E1F533"/>
<proteinExistence type="predicted"/>
<name>E1F533_GIAIA</name>
<feature type="region of interest" description="Disordered" evidence="2">
    <location>
        <begin position="831"/>
        <end position="908"/>
    </location>
</feature>
<dbReference type="EMBL" id="ACVC01000183">
    <property type="protein sequence ID" value="EFO62419.1"/>
    <property type="molecule type" value="Genomic_DNA"/>
</dbReference>
<dbReference type="OMA" id="HRREIMM"/>
<feature type="compositionally biased region" description="Polar residues" evidence="2">
    <location>
        <begin position="895"/>
        <end position="908"/>
    </location>
</feature>
<dbReference type="SUPFAM" id="SSF48403">
    <property type="entry name" value="Ankyrin repeat"/>
    <property type="match status" value="3"/>
</dbReference>
<organism evidence="3 4">
    <name type="scientific">Giardia intestinalis (strain P15)</name>
    <name type="common">Giardia lamblia</name>
    <dbReference type="NCBI Taxonomy" id="658858"/>
    <lineage>
        <taxon>Eukaryota</taxon>
        <taxon>Metamonada</taxon>
        <taxon>Diplomonadida</taxon>
        <taxon>Hexamitidae</taxon>
        <taxon>Giardiinae</taxon>
        <taxon>Giardia</taxon>
    </lineage>
</organism>
<dbReference type="Pfam" id="PF12796">
    <property type="entry name" value="Ank_2"/>
    <property type="match status" value="6"/>
</dbReference>
<feature type="repeat" description="ANK" evidence="1">
    <location>
        <begin position="131"/>
        <end position="163"/>
    </location>
</feature>
<dbReference type="Gene3D" id="1.25.40.20">
    <property type="entry name" value="Ankyrin repeat-containing domain"/>
    <property type="match status" value="4"/>
</dbReference>
<gene>
    <name evidence="3" type="ORF">GLP15_352</name>
</gene>
<keyword evidence="1" id="KW-0040">ANK repeat</keyword>
<evidence type="ECO:0000256" key="1">
    <source>
        <dbReference type="PROSITE-ProRule" id="PRU00023"/>
    </source>
</evidence>
<dbReference type="InterPro" id="IPR002110">
    <property type="entry name" value="Ankyrin_rpt"/>
</dbReference>
<dbReference type="AlphaFoldDB" id="E1F533"/>
<dbReference type="PROSITE" id="PS50297">
    <property type="entry name" value="ANK_REP_REGION"/>
    <property type="match status" value="2"/>
</dbReference>
<reference evidence="3 4" key="1">
    <citation type="journal article" date="2010" name="BMC Genomics">
        <title>Genome analysis and comparative genomics of a Giardia intestinalis assemblage E isolate.</title>
        <authorList>
            <person name="Jerlstrom-Hultqvist J."/>
            <person name="Franzen O."/>
            <person name="Ankarklev J."/>
            <person name="Xu F."/>
            <person name="Nohynkova E."/>
            <person name="Andersson J.O."/>
            <person name="Svard S.G."/>
            <person name="Andersson B."/>
        </authorList>
    </citation>
    <scope>NUCLEOTIDE SEQUENCE [LARGE SCALE GENOMIC DNA]</scope>
    <source>
        <strain evidence="3 4">P15</strain>
    </source>
</reference>
<dbReference type="SMART" id="SM00248">
    <property type="entry name" value="ANK"/>
    <property type="match status" value="13"/>
</dbReference>
<dbReference type="PANTHER" id="PTHR24184">
    <property type="entry name" value="SI:CH211-189E2.2"/>
    <property type="match status" value="1"/>
</dbReference>
<dbReference type="PANTHER" id="PTHR24184:SF11">
    <property type="entry name" value="ANKYRIN REPEAT AND SOCS BOX CONTAINING 3"/>
    <property type="match status" value="1"/>
</dbReference>
<dbReference type="PROSITE" id="PS50088">
    <property type="entry name" value="ANK_REPEAT"/>
    <property type="match status" value="2"/>
</dbReference>
<sequence>MSHGGSQLEGWFSWAIKGDYEKIKENSYIYARRTTNHDMTALMYAAVYGHVEIVRLLSTLEQGIRNSYGFTALMLSVLRDDVEPFQMTPDDMSENTFASINRRYDYATRKIHRREIMMELVDGELYIRDPRGRTALMLAVEHGNRDAAEFLLSKGGEMTTDCGWNPLMHSIIRQNIHEFNKYYERYSTKRNMSRQTPLMQAAMMGNISMVERLMDTSTKKQDVRGLTALMYASKVNEVGVLNLLKEREGKMTDKAGMTALMYAAARGFSEAVAALKDLEHGQKDLYGWSSLIYSCLSNDVQSATLLQSAESHIADKSGTTALMYAAVLNRIDIIYILMNDLILKVDEDGTTALMHAAVFNRTDVVRILANYETKLTDSNGLTALHHAVAHNHIEVVKLLIPSEHSMRDSCGRTALYRAIELGYLGLVQVLGPVEKDGPLPTGWTRLMVCTIANRVDCFSQYIHEAKSFIPTGETALMLAVQYSTIVTIQALLQYEAALPNNRTGRTSLMYAASQGREDVVPLLLLSEKMMQDKEGLTATMIAVISGNNSILKALLTVPFSTGQNAAPFEVGMKDIYGQTALMKAVLLGNREAAELLLPFESGLQDWNERCALMYAQNKGDVDLVSMLLPFEGLIRDKLGNTYQSYKLGEDLDFKIPMSDLIVSGDHKPSAVSKGIRLDSIQEESVDVYRTTHTDENTHLTSLSVRRNDVAEDEHHSIIRIGFNLDGSSRVIEVSRGIGDGSGVDHPNAKRGVLLDSTIDDSDQHSLGTPRVIHEQSSSRLTARISSLLAGSPHAEDIDTPLQIISKQSINKLSKTGESNELPDLEAYTIEPNASLTDPTTSHSLVTSELSSRKISQPTSESARESIKDTNPVVSHLPQLVTITEHSSPKDPPPVQNQKPEYSLPTTELPNSVSSVPIVDAPINIPYALIRENNVIYRIPVHSGVQQATGAYPPYTFMDNITQPYQQSLPYQALPSSPQLQSLLSLQTKYEFPPFPTIPDVAYPYINYPASLQPVYPGPQRVHQQPKFPIFSSVQPLSTPSEKECCTPESRVTVLAKPCKHIFALPCEKIDSNNLSLTCPICHSAVACIIPENKA</sequence>
<accession>E1F533</accession>
<protein>
    <submittedName>
        <fullName evidence="3">Protein 21.1</fullName>
    </submittedName>
</protein>